<keyword evidence="2" id="KW-1185">Reference proteome</keyword>
<proteinExistence type="predicted"/>
<organism evidence="1 2">
    <name type="scientific">Rhodocollybia butyracea</name>
    <dbReference type="NCBI Taxonomy" id="206335"/>
    <lineage>
        <taxon>Eukaryota</taxon>
        <taxon>Fungi</taxon>
        <taxon>Dikarya</taxon>
        <taxon>Basidiomycota</taxon>
        <taxon>Agaricomycotina</taxon>
        <taxon>Agaricomycetes</taxon>
        <taxon>Agaricomycetidae</taxon>
        <taxon>Agaricales</taxon>
        <taxon>Marasmiineae</taxon>
        <taxon>Omphalotaceae</taxon>
        <taxon>Rhodocollybia</taxon>
    </lineage>
</organism>
<accession>A0A9P5PZQ1</accession>
<dbReference type="Proteomes" id="UP000772434">
    <property type="component" value="Unassembled WGS sequence"/>
</dbReference>
<dbReference type="OrthoDB" id="2745898at2759"/>
<dbReference type="InterPro" id="IPR032675">
    <property type="entry name" value="LRR_dom_sf"/>
</dbReference>
<name>A0A9P5PZQ1_9AGAR</name>
<comment type="caution">
    <text evidence="1">The sequence shown here is derived from an EMBL/GenBank/DDBJ whole genome shotgun (WGS) entry which is preliminary data.</text>
</comment>
<dbReference type="Gene3D" id="3.80.10.10">
    <property type="entry name" value="Ribonuclease Inhibitor"/>
    <property type="match status" value="1"/>
</dbReference>
<reference evidence="1" key="1">
    <citation type="submission" date="2020-11" db="EMBL/GenBank/DDBJ databases">
        <authorList>
            <consortium name="DOE Joint Genome Institute"/>
            <person name="Ahrendt S."/>
            <person name="Riley R."/>
            <person name="Andreopoulos W."/>
            <person name="Labutti K."/>
            <person name="Pangilinan J."/>
            <person name="Ruiz-Duenas F.J."/>
            <person name="Barrasa J.M."/>
            <person name="Sanchez-Garcia M."/>
            <person name="Camarero S."/>
            <person name="Miyauchi S."/>
            <person name="Serrano A."/>
            <person name="Linde D."/>
            <person name="Babiker R."/>
            <person name="Drula E."/>
            <person name="Ayuso-Fernandez I."/>
            <person name="Pacheco R."/>
            <person name="Padilla G."/>
            <person name="Ferreira P."/>
            <person name="Barriuso J."/>
            <person name="Kellner H."/>
            <person name="Castanera R."/>
            <person name="Alfaro M."/>
            <person name="Ramirez L."/>
            <person name="Pisabarro A.G."/>
            <person name="Kuo A."/>
            <person name="Tritt A."/>
            <person name="Lipzen A."/>
            <person name="He G."/>
            <person name="Yan M."/>
            <person name="Ng V."/>
            <person name="Cullen D."/>
            <person name="Martin F."/>
            <person name="Rosso M.-N."/>
            <person name="Henrissat B."/>
            <person name="Hibbett D."/>
            <person name="Martinez A.T."/>
            <person name="Grigoriev I.V."/>
        </authorList>
    </citation>
    <scope>NUCLEOTIDE SEQUENCE</scope>
    <source>
        <strain evidence="1">AH 40177</strain>
    </source>
</reference>
<evidence type="ECO:0000313" key="1">
    <source>
        <dbReference type="EMBL" id="KAF9071457.1"/>
    </source>
</evidence>
<sequence>MVTFPQEIIDLFVDFTPLKADLKSLSLAHRSFLRRSRYHLFSTIRFIHGANNSPLNYKSTSFFKVRNEGLALPKYLTSFRSTITQNPLIVSSVRTLSLFTGYTTLETDDFPEDLPFTKLHSLQVRFARHLDLTDVLKTQKWRVPPLIRLIQTNPSLQHLAIDACSLEPSSWDTLFSNIASLKQLHTLVLRSAVTVTSEDGDYEAQRSLSLPATPLTTKPSLRKLYVACNDPELKRVAISLPHYFTITQLNVLALQCSSSGWSGQEAVLMNCGNRLVSLSIGVEFWRNNAINVLVGAPAFSNLSHLQLTFEACSELKIMANWLIKERIPLRLLHLTCEKHSMIAHEIRTVDNVLLNLVTSIPSLQLIAAYVIMYEELANTKDLADILPQTFGTGKLKYRPMMKWWEV</sequence>
<protein>
    <recommendedName>
        <fullName evidence="3">F-box domain-containing protein</fullName>
    </recommendedName>
</protein>
<dbReference type="SUPFAM" id="SSF52047">
    <property type="entry name" value="RNI-like"/>
    <property type="match status" value="1"/>
</dbReference>
<evidence type="ECO:0008006" key="3">
    <source>
        <dbReference type="Google" id="ProtNLM"/>
    </source>
</evidence>
<dbReference type="AlphaFoldDB" id="A0A9P5PZQ1"/>
<dbReference type="EMBL" id="JADNRY010000032">
    <property type="protein sequence ID" value="KAF9071457.1"/>
    <property type="molecule type" value="Genomic_DNA"/>
</dbReference>
<evidence type="ECO:0000313" key="2">
    <source>
        <dbReference type="Proteomes" id="UP000772434"/>
    </source>
</evidence>
<gene>
    <name evidence="1" type="ORF">BDP27DRAFT_519208</name>
</gene>